<evidence type="ECO:0000256" key="12">
    <source>
        <dbReference type="PIRNR" id="PIRNR000099"/>
    </source>
</evidence>
<evidence type="ECO:0000256" key="8">
    <source>
        <dbReference type="ARBA" id="ARBA00023027"/>
    </source>
</evidence>
<evidence type="ECO:0000256" key="16">
    <source>
        <dbReference type="PIRSR" id="PIRSR000099-4"/>
    </source>
</evidence>
<feature type="binding site" evidence="11 15">
    <location>
        <position position="238"/>
    </location>
    <ligand>
        <name>substrate</name>
    </ligand>
</feature>
<dbReference type="PANTHER" id="PTHR21256:SF2">
    <property type="entry name" value="HISTIDINE BIOSYNTHESIS TRIFUNCTIONAL PROTEIN"/>
    <property type="match status" value="1"/>
</dbReference>
<dbReference type="InterPro" id="IPR022695">
    <property type="entry name" value="Histidinol_DH_monofunct"/>
</dbReference>
<keyword evidence="4 11" id="KW-0028">Amino-acid biosynthesis</keyword>
<evidence type="ECO:0000256" key="7">
    <source>
        <dbReference type="ARBA" id="ARBA00023002"/>
    </source>
</evidence>
<evidence type="ECO:0000256" key="1">
    <source>
        <dbReference type="ARBA" id="ARBA00004940"/>
    </source>
</evidence>
<comment type="pathway">
    <text evidence="1 11">Amino-acid biosynthesis; L-histidine biosynthesis; L-histidine from 5-phospho-alpha-D-ribose 1-diphosphate: step 9/9.</text>
</comment>
<keyword evidence="7 11" id="KW-0560">Oxidoreductase</keyword>
<evidence type="ECO:0000313" key="18">
    <source>
        <dbReference type="EMBL" id="ACQ55110.1"/>
    </source>
</evidence>
<feature type="active site" description="Proton acceptor" evidence="11 13">
    <location>
        <position position="328"/>
    </location>
</feature>
<dbReference type="EMBL" id="CP001083">
    <property type="protein sequence ID" value="ACQ55110.1"/>
    <property type="molecule type" value="Genomic_DNA"/>
</dbReference>
<accession>A0A3F3A3H6</accession>
<feature type="binding site" evidence="11 16">
    <location>
        <position position="263"/>
    </location>
    <ligand>
        <name>Zn(2+)</name>
        <dbReference type="ChEBI" id="CHEBI:29105"/>
    </ligand>
</feature>
<feature type="active site" description="Proton acceptor" evidence="11 13">
    <location>
        <position position="329"/>
    </location>
</feature>
<feature type="binding site" evidence="11 14">
    <location>
        <position position="130"/>
    </location>
    <ligand>
        <name>NAD(+)</name>
        <dbReference type="ChEBI" id="CHEBI:57540"/>
    </ligand>
</feature>
<evidence type="ECO:0000313" key="19">
    <source>
        <dbReference type="Proteomes" id="UP000002333"/>
    </source>
</evidence>
<evidence type="ECO:0000256" key="15">
    <source>
        <dbReference type="PIRSR" id="PIRSR000099-3"/>
    </source>
</evidence>
<feature type="binding site" evidence="11 15">
    <location>
        <position position="416"/>
    </location>
    <ligand>
        <name>substrate</name>
    </ligand>
</feature>
<dbReference type="Gene3D" id="1.20.5.1300">
    <property type="match status" value="1"/>
</dbReference>
<dbReference type="GO" id="GO:0051287">
    <property type="term" value="F:NAD binding"/>
    <property type="evidence" value="ECO:0007669"/>
    <property type="project" value="InterPro"/>
</dbReference>
<evidence type="ECO:0000256" key="10">
    <source>
        <dbReference type="ARBA" id="ARBA00049489"/>
    </source>
</evidence>
<dbReference type="UniPathway" id="UPA00031">
    <property type="reaction ID" value="UER00014"/>
</dbReference>
<organism evidence="18 19">
    <name type="scientific">Clostridium botulinum (strain 657 / Type Ba4)</name>
    <dbReference type="NCBI Taxonomy" id="515621"/>
    <lineage>
        <taxon>Bacteria</taxon>
        <taxon>Bacillati</taxon>
        <taxon>Bacillota</taxon>
        <taxon>Clostridia</taxon>
        <taxon>Eubacteriales</taxon>
        <taxon>Clostridiaceae</taxon>
        <taxon>Clostridium</taxon>
    </lineage>
</organism>
<protein>
    <recommendedName>
        <fullName evidence="3 11">Histidinol dehydrogenase</fullName>
        <shortName evidence="11">HDH</shortName>
        <ecNumber evidence="3 11">1.1.1.23</ecNumber>
    </recommendedName>
</protein>
<keyword evidence="8 11" id="KW-0520">NAD</keyword>
<feature type="binding site" evidence="11 15">
    <location>
        <position position="421"/>
    </location>
    <ligand>
        <name>substrate</name>
    </ligand>
</feature>
<feature type="binding site" evidence="11 15">
    <location>
        <position position="260"/>
    </location>
    <ligand>
        <name>substrate</name>
    </ligand>
</feature>
<evidence type="ECO:0000256" key="14">
    <source>
        <dbReference type="PIRSR" id="PIRSR000099-2"/>
    </source>
</evidence>
<dbReference type="CDD" id="cd06572">
    <property type="entry name" value="Histidinol_dh"/>
    <property type="match status" value="1"/>
</dbReference>
<evidence type="ECO:0000256" key="3">
    <source>
        <dbReference type="ARBA" id="ARBA00012965"/>
    </source>
</evidence>
<keyword evidence="9 11" id="KW-0368">Histidine biosynthesis</keyword>
<feature type="binding site" evidence="11 15">
    <location>
        <position position="263"/>
    </location>
    <ligand>
        <name>substrate</name>
    </ligand>
</feature>
<dbReference type="EC" id="1.1.1.23" evidence="3 11"/>
<evidence type="ECO:0000256" key="17">
    <source>
        <dbReference type="RuleBase" id="RU004175"/>
    </source>
</evidence>
<reference evidence="19" key="2">
    <citation type="submission" date="2008-05" db="EMBL/GenBank/DDBJ databases">
        <title>Genome sequence of Clostridium botulinum Ba4 strain 657.</title>
        <authorList>
            <person name="Shrivastava S."/>
            <person name="Brown J.L."/>
            <person name="Bruce D."/>
            <person name="Detter C."/>
            <person name="Munk C."/>
            <person name="Smith L.A."/>
            <person name="Smith T.J."/>
            <person name="Sutton G."/>
            <person name="Brettin T.S."/>
        </authorList>
    </citation>
    <scope>NUCLEOTIDE SEQUENCE [LARGE SCALE GENOMIC DNA]</scope>
    <source>
        <strain evidence="19">657 / Type Ba4</strain>
    </source>
</reference>
<dbReference type="GO" id="GO:0005829">
    <property type="term" value="C:cytosol"/>
    <property type="evidence" value="ECO:0007669"/>
    <property type="project" value="TreeGrafter"/>
</dbReference>
<feature type="binding site" evidence="11 15">
    <location>
        <position position="329"/>
    </location>
    <ligand>
        <name>substrate</name>
    </ligand>
</feature>
<dbReference type="GO" id="GO:0004399">
    <property type="term" value="F:histidinol dehydrogenase activity"/>
    <property type="evidence" value="ECO:0007669"/>
    <property type="project" value="UniProtKB-UniRule"/>
</dbReference>
<reference evidence="18 19" key="1">
    <citation type="journal article" date="2007" name="PLoS ONE">
        <title>Analysis of the neurotoxin complex genes in Clostridium botulinum A1-A4 and B1 strains: BoNT/A3, /Ba4 and /B1 clusters are located within plasmids.</title>
        <authorList>
            <person name="Smith T.J."/>
            <person name="Hill K.K."/>
            <person name="Foley B.T."/>
            <person name="Detter J.C."/>
            <person name="Munk A.C."/>
            <person name="Bruce D.C."/>
            <person name="Doggett N.A."/>
            <person name="Smith L.A."/>
            <person name="Marks J.D."/>
            <person name="Xie G."/>
            <person name="Brettin T.S."/>
        </authorList>
    </citation>
    <scope>NUCLEOTIDE SEQUENCE [LARGE SCALE GENOMIC DNA]</scope>
    <source>
        <strain evidence="19">657 / Type Ba4</strain>
    </source>
</reference>
<comment type="cofactor">
    <cofactor evidence="11 16">
        <name>Zn(2+)</name>
        <dbReference type="ChEBI" id="CHEBI:29105"/>
    </cofactor>
    <text evidence="11 16">Binds 1 zinc ion per subunit.</text>
</comment>
<evidence type="ECO:0000256" key="11">
    <source>
        <dbReference type="HAMAP-Rule" id="MF_01024"/>
    </source>
</evidence>
<comment type="similarity">
    <text evidence="2 11 12 17">Belongs to the histidinol dehydrogenase family.</text>
</comment>
<comment type="function">
    <text evidence="11">Catalyzes the sequential NAD-dependent oxidations of L-histidinol to L-histidinaldehyde and then to L-histidine.</text>
</comment>
<dbReference type="GO" id="GO:0000105">
    <property type="term" value="P:L-histidine biosynthetic process"/>
    <property type="evidence" value="ECO:0007669"/>
    <property type="project" value="UniProtKB-UniRule"/>
</dbReference>
<keyword evidence="5 11" id="KW-0479">Metal-binding</keyword>
<dbReference type="NCBIfam" id="TIGR00069">
    <property type="entry name" value="hisD"/>
    <property type="match status" value="1"/>
</dbReference>
<evidence type="ECO:0000256" key="9">
    <source>
        <dbReference type="ARBA" id="ARBA00023102"/>
    </source>
</evidence>
<comment type="catalytic activity">
    <reaction evidence="10 11">
        <text>L-histidinol + 2 NAD(+) + H2O = L-histidine + 2 NADH + 3 H(+)</text>
        <dbReference type="Rhea" id="RHEA:20641"/>
        <dbReference type="ChEBI" id="CHEBI:15377"/>
        <dbReference type="ChEBI" id="CHEBI:15378"/>
        <dbReference type="ChEBI" id="CHEBI:57540"/>
        <dbReference type="ChEBI" id="CHEBI:57595"/>
        <dbReference type="ChEBI" id="CHEBI:57699"/>
        <dbReference type="ChEBI" id="CHEBI:57945"/>
        <dbReference type="EC" id="1.1.1.23"/>
    </reaction>
</comment>
<feature type="binding site" evidence="11 14">
    <location>
        <position position="192"/>
    </location>
    <ligand>
        <name>NAD(+)</name>
        <dbReference type="ChEBI" id="CHEBI:57540"/>
    </ligand>
</feature>
<evidence type="ECO:0000256" key="5">
    <source>
        <dbReference type="ARBA" id="ARBA00022723"/>
    </source>
</evidence>
<dbReference type="SUPFAM" id="SSF53720">
    <property type="entry name" value="ALDH-like"/>
    <property type="match status" value="1"/>
</dbReference>
<dbReference type="FunFam" id="3.40.50.1980:FF:000026">
    <property type="entry name" value="Histidinol dehydrogenase"/>
    <property type="match status" value="1"/>
</dbReference>
<sequence>MINIVKISENNKKQCMNSLKSRSKKVQKDVIISVQKILEEINENGDKALIKYTNKFDSKKINSENIRVTSKEIKKAYELVDEKFIEAIKIAKENILFYHEKQKQRSWMVTKEDGIILGQQIRALETVGIYVPGGTAAYPSSVLMNTLPAKVAGVEKIVMITPPSKDGSVNPNILVAANIAGVDEIYKAGGAQGIGALAYGTEIIPKVDKIVGPGNIYVAMAKRSVYGFVDIDMIAGPSEILIIADESSDPKFISADFMSQAEHDVLASSILVTTSEKLAQKVIKQLNIQIKNLSRKEIILTSIKDYGAIFVVDNLEEAIELANDISPEHLEVMTEDPFTILGQIKNAGSVFLGKYAPEPLGDYMAGPNHVLPTSGSARFFSPLSVDDYIKKSSFTYYTKRALEKVKDVTVTMAETEGLTAHANSIRVRFDNNNFSF</sequence>
<dbReference type="KEGG" id="cbi:CLJ_B1674"/>
<dbReference type="PRINTS" id="PR00083">
    <property type="entry name" value="HOLDHDRGNASE"/>
</dbReference>
<dbReference type="InterPro" id="IPR012131">
    <property type="entry name" value="Hstdl_DH"/>
</dbReference>
<evidence type="ECO:0000256" key="4">
    <source>
        <dbReference type="ARBA" id="ARBA00022605"/>
    </source>
</evidence>
<keyword evidence="6 11" id="KW-0862">Zinc</keyword>
<dbReference type="GO" id="GO:0008270">
    <property type="term" value="F:zinc ion binding"/>
    <property type="evidence" value="ECO:0007669"/>
    <property type="project" value="UniProtKB-UniRule"/>
</dbReference>
<dbReference type="FunFam" id="3.40.50.1980:FF:000001">
    <property type="entry name" value="Histidinol dehydrogenase"/>
    <property type="match status" value="1"/>
</dbReference>
<dbReference type="PANTHER" id="PTHR21256">
    <property type="entry name" value="HISTIDINOL DEHYDROGENASE HDH"/>
    <property type="match status" value="1"/>
</dbReference>
<feature type="binding site" evidence="11 16">
    <location>
        <position position="421"/>
    </location>
    <ligand>
        <name>Zn(2+)</name>
        <dbReference type="ChEBI" id="CHEBI:29105"/>
    </ligand>
</feature>
<dbReference type="RefSeq" id="WP_003360804.1">
    <property type="nucleotide sequence ID" value="NC_012658.1"/>
</dbReference>
<name>A0A3F3A3H6_CLOB6</name>
<dbReference type="Gene3D" id="3.40.50.1980">
    <property type="entry name" value="Nitrogenase molybdenum iron protein domain"/>
    <property type="match status" value="2"/>
</dbReference>
<dbReference type="InterPro" id="IPR016161">
    <property type="entry name" value="Ald_DH/histidinol_DH"/>
</dbReference>
<dbReference type="AlphaFoldDB" id="A0A3F3A3H6"/>
<feature type="binding site" evidence="11 14">
    <location>
        <position position="215"/>
    </location>
    <ligand>
        <name>NAD(+)</name>
        <dbReference type="ChEBI" id="CHEBI:57540"/>
    </ligand>
</feature>
<dbReference type="Pfam" id="PF00815">
    <property type="entry name" value="Histidinol_dh"/>
    <property type="match status" value="1"/>
</dbReference>
<evidence type="ECO:0000256" key="13">
    <source>
        <dbReference type="PIRSR" id="PIRSR000099-1"/>
    </source>
</evidence>
<feature type="binding site" evidence="11 16">
    <location>
        <position position="260"/>
    </location>
    <ligand>
        <name>Zn(2+)</name>
        <dbReference type="ChEBI" id="CHEBI:29105"/>
    </ligand>
</feature>
<feature type="binding site" evidence="11 16">
    <location>
        <position position="362"/>
    </location>
    <ligand>
        <name>Zn(2+)</name>
        <dbReference type="ChEBI" id="CHEBI:29105"/>
    </ligand>
</feature>
<evidence type="ECO:0000256" key="2">
    <source>
        <dbReference type="ARBA" id="ARBA00010178"/>
    </source>
</evidence>
<gene>
    <name evidence="11 18" type="primary">hisD</name>
    <name evidence="18" type="ordered locus">CLJ_B1674</name>
</gene>
<feature type="binding site" evidence="11 15">
    <location>
        <position position="362"/>
    </location>
    <ligand>
        <name>substrate</name>
    </ligand>
</feature>
<proteinExistence type="inferred from homology"/>
<dbReference type="Proteomes" id="UP000002333">
    <property type="component" value="Chromosome"/>
</dbReference>
<dbReference type="HAMAP" id="MF_01024">
    <property type="entry name" value="HisD"/>
    <property type="match status" value="1"/>
</dbReference>
<dbReference type="PIRSF" id="PIRSF000099">
    <property type="entry name" value="Histidinol_dh"/>
    <property type="match status" value="1"/>
</dbReference>
<evidence type="ECO:0000256" key="6">
    <source>
        <dbReference type="ARBA" id="ARBA00022833"/>
    </source>
</evidence>
<dbReference type="FunFam" id="1.20.5.1300:FF:000002">
    <property type="entry name" value="Histidinol dehydrogenase, chloroplastic"/>
    <property type="match status" value="1"/>
</dbReference>